<dbReference type="AlphaFoldDB" id="A0AA48KY15"/>
<proteinExistence type="predicted"/>
<name>A0AA48KY15_9FIRM</name>
<gene>
    <name evidence="1" type="ORF">RsTaC01_0903</name>
</gene>
<evidence type="ECO:0000313" key="1">
    <source>
        <dbReference type="EMBL" id="BED92968.1"/>
    </source>
</evidence>
<dbReference type="Pfam" id="PF04860">
    <property type="entry name" value="Phage_portal"/>
    <property type="match status" value="1"/>
</dbReference>
<dbReference type="Gene3D" id="1.20.1270.210">
    <property type="match status" value="1"/>
</dbReference>
<dbReference type="EMBL" id="AP027925">
    <property type="protein sequence ID" value="BED92968.1"/>
    <property type="molecule type" value="Genomic_DNA"/>
</dbReference>
<dbReference type="Proteomes" id="UP001335720">
    <property type="component" value="Chromosome"/>
</dbReference>
<dbReference type="InterPro" id="IPR006427">
    <property type="entry name" value="Portal_HK97"/>
</dbReference>
<organism evidence="1">
    <name type="scientific">Candidatus Paraimprobicoccus trichonymphae</name>
    <dbReference type="NCBI Taxonomy" id="3033793"/>
    <lineage>
        <taxon>Bacteria</taxon>
        <taxon>Bacillati</taxon>
        <taxon>Bacillota</taxon>
        <taxon>Clostridia</taxon>
        <taxon>Candidatus Paraimprobicoccus</taxon>
    </lineage>
</organism>
<dbReference type="NCBIfam" id="TIGR01537">
    <property type="entry name" value="portal_HK97"/>
    <property type="match status" value="1"/>
</dbReference>
<reference evidence="1" key="1">
    <citation type="journal article" date="2023" name="ISME J.">
        <title>Emergence of putative energy parasites within Clostridia revealed by genome analysis of a novel endosymbiotic clade.</title>
        <authorList>
            <person name="Takahashi K."/>
            <person name="Kuwahara H."/>
            <person name="Horikawa Y."/>
            <person name="Izawa K."/>
            <person name="Kato D."/>
            <person name="Inagaki T."/>
            <person name="Yuki M."/>
            <person name="Ohkuma M."/>
            <person name="Hongoh Y."/>
        </authorList>
    </citation>
    <scope>NUCLEOTIDE SEQUENCE</scope>
    <source>
        <strain evidence="1">RsTa-C01</strain>
    </source>
</reference>
<accession>A0AA48KY15</accession>
<dbReference type="KEGG" id="ptrh:RsTaC01_0903"/>
<dbReference type="Gene3D" id="3.30.1120.70">
    <property type="match status" value="1"/>
</dbReference>
<protein>
    <submittedName>
        <fullName evidence="1">Phage portal protein</fullName>
    </submittedName>
</protein>
<dbReference type="InterPro" id="IPR006944">
    <property type="entry name" value="Phage/GTA_portal"/>
</dbReference>
<dbReference type="Gene3D" id="3.40.140.120">
    <property type="match status" value="1"/>
</dbReference>
<sequence>MNFFNFRKRREARAEQITPPIDEVLLKALLQSGEIGATEAMNIPAVAESVRLISETVSMIPIRLYEEKVVDGKKKTIEISDDDRTSLLNDDTKDAFDGVQFKRALVKDYLLYGNAYAFINKQRNKSKSINYVPCKNVYILSNFEDIFKDYDIMVSGKKYKPFEFLKILRSTENGASGVGIIQENSELLKVAYATLKYEQNLVSTGGNKKGFISSENTLAKDTMTALKQAWKNLYSNNEENVIVLNKGLSFQESSNTSVEMQLNENKQSMSNDIKSIFGIPPNFNYELFVKTAVMPILTAIECALNRDFLLEKEKAYAESYYFAFDTKEITKGDIKARFEAYKTALDSNLMQIDECRYMEDLEPLGLNFIKLGLQDVLYNPTTKEVYTPNTNQTTKIDSKIGGNIKNE</sequence>